<dbReference type="EMBL" id="VNFK01000001">
    <property type="protein sequence ID" value="TVU66891.1"/>
    <property type="molecule type" value="Genomic_DNA"/>
</dbReference>
<dbReference type="InterPro" id="IPR012908">
    <property type="entry name" value="PGAP1-ab_dom-like"/>
</dbReference>
<dbReference type="GO" id="GO:0016788">
    <property type="term" value="F:hydrolase activity, acting on ester bonds"/>
    <property type="evidence" value="ECO:0007669"/>
    <property type="project" value="InterPro"/>
</dbReference>
<organism evidence="2 3">
    <name type="scientific">Paenarthrobacter nitroguajacolicus</name>
    <name type="common">Arthrobacter nitroguajacolicus</name>
    <dbReference type="NCBI Taxonomy" id="211146"/>
    <lineage>
        <taxon>Bacteria</taxon>
        <taxon>Bacillati</taxon>
        <taxon>Actinomycetota</taxon>
        <taxon>Actinomycetes</taxon>
        <taxon>Micrococcales</taxon>
        <taxon>Micrococcaceae</taxon>
        <taxon>Paenarthrobacter</taxon>
    </lineage>
</organism>
<evidence type="ECO:0000313" key="3">
    <source>
        <dbReference type="Proteomes" id="UP000316500"/>
    </source>
</evidence>
<dbReference type="RefSeq" id="WP_144648019.1">
    <property type="nucleotide sequence ID" value="NZ_VNFK01000001.1"/>
</dbReference>
<reference evidence="2 3" key="1">
    <citation type="submission" date="2019-07" db="EMBL/GenBank/DDBJ databases">
        <title>Diversity of Bacteria from Kongsfjorden, Arctic.</title>
        <authorList>
            <person name="Yu Y."/>
        </authorList>
    </citation>
    <scope>NUCLEOTIDE SEQUENCE [LARGE SCALE GENOMIC DNA]</scope>
    <source>
        <strain evidence="2 3">SM1928</strain>
    </source>
</reference>
<dbReference type="Pfam" id="PF07819">
    <property type="entry name" value="PGAP1"/>
    <property type="match status" value="1"/>
</dbReference>
<dbReference type="SUPFAM" id="SSF53474">
    <property type="entry name" value="alpha/beta-Hydrolases"/>
    <property type="match status" value="1"/>
</dbReference>
<accession>A0A558HCP2</accession>
<gene>
    <name evidence="2" type="ORF">FQP90_01765</name>
</gene>
<evidence type="ECO:0000259" key="1">
    <source>
        <dbReference type="Pfam" id="PF07819"/>
    </source>
</evidence>
<dbReference type="OrthoDB" id="5095936at2"/>
<dbReference type="Proteomes" id="UP000316500">
    <property type="component" value="Unassembled WGS sequence"/>
</dbReference>
<name>A0A558HCP2_PAENT</name>
<proteinExistence type="predicted"/>
<evidence type="ECO:0000313" key="2">
    <source>
        <dbReference type="EMBL" id="TVU66891.1"/>
    </source>
</evidence>
<dbReference type="AlphaFoldDB" id="A0A558HCP2"/>
<protein>
    <recommendedName>
        <fullName evidence="1">GPI inositol-deacylase PGAP1-like alpha/beta domain-containing protein</fullName>
    </recommendedName>
</protein>
<sequence length="488" mass="50854">MSLYGMDVESGRRLSDEFARSSNRLLDLSGNLTPIISNVEWRGEDGQRFTNDWMGYRRQLVAAAHALAAASEAVKRNVEEQATVSSSTTAGAGRSSGTSLLDRLFDSAADAAEDLWDSAGVVTSVLEDPALNAWHVVQDAMPGPLGNLMDAGENHASRFGDFVNMGWGWLATGEPPSVTELFSNGVLFLAATWNTAATAGSFGFLNPHLFDDGRPVAGEPIPVGVGNQDETDQNGRTVTPAPSSISAILAATDAAYSDPGMAGTPDTGIRITTVEKPGEPPAYIVSIPGTTRWLPDGAANPTDLTGNLELAGGNLSTAAEAVQLAMEKAGIPQDAPVMLSGHSQGGMIATALAADSGFTDQFNVTNVVTFGSPVDSTPIPPSIDVLALQHSGDPVPRVDLEDATVVPGVGVTASRDNNATVVTLPNPDIQPGIAGISYHDSYRYVASVAEQEAGGPIAQYSQQESTQQFLTSNASQVTSTVSNISRKQ</sequence>
<dbReference type="InterPro" id="IPR029058">
    <property type="entry name" value="AB_hydrolase_fold"/>
</dbReference>
<dbReference type="Gene3D" id="3.40.50.1820">
    <property type="entry name" value="alpha/beta hydrolase"/>
    <property type="match status" value="1"/>
</dbReference>
<comment type="caution">
    <text evidence="2">The sequence shown here is derived from an EMBL/GenBank/DDBJ whole genome shotgun (WGS) entry which is preliminary data.</text>
</comment>
<feature type="domain" description="GPI inositol-deacylase PGAP1-like alpha/beta" evidence="1">
    <location>
        <begin position="328"/>
        <end position="404"/>
    </location>
</feature>